<evidence type="ECO:0000256" key="1">
    <source>
        <dbReference type="SAM" id="MobiDB-lite"/>
    </source>
</evidence>
<dbReference type="EMBL" id="JAJNDB010000007">
    <property type="protein sequence ID" value="MCD2197309.1"/>
    <property type="molecule type" value="Genomic_DNA"/>
</dbReference>
<feature type="compositionally biased region" description="Basic residues" evidence="1">
    <location>
        <begin position="1"/>
        <end position="12"/>
    </location>
</feature>
<evidence type="ECO:0000313" key="2">
    <source>
        <dbReference type="EMBL" id="MCD2197309.1"/>
    </source>
</evidence>
<proteinExistence type="predicted"/>
<accession>A0ABS8PGC3</accession>
<evidence type="ECO:0000313" key="3">
    <source>
        <dbReference type="Proteomes" id="UP001199469"/>
    </source>
</evidence>
<protein>
    <submittedName>
        <fullName evidence="2">DUF4192 domain-containing protein</fullName>
    </submittedName>
</protein>
<dbReference type="InterPro" id="IPR025447">
    <property type="entry name" value="DUF4192"/>
</dbReference>
<reference evidence="2 3" key="1">
    <citation type="submission" date="2021-11" db="EMBL/GenBank/DDBJ databases">
        <title>Draft genome sequence of Actinomycetospora sp. SF1 isolated from the rhizosphere soil.</title>
        <authorList>
            <person name="Duangmal K."/>
            <person name="Chantavorakit T."/>
        </authorList>
    </citation>
    <scope>NUCLEOTIDE SEQUENCE [LARGE SCALE GENOMIC DNA]</scope>
    <source>
        <strain evidence="2 3">TBRC 5722</strain>
    </source>
</reference>
<keyword evidence="3" id="KW-1185">Reference proteome</keyword>
<feature type="compositionally biased region" description="Pro residues" evidence="1">
    <location>
        <begin position="13"/>
        <end position="26"/>
    </location>
</feature>
<dbReference type="RefSeq" id="WP_230739241.1">
    <property type="nucleotide sequence ID" value="NZ_JAJNDB010000007.1"/>
</dbReference>
<name>A0ABS8PGC3_9PSEU</name>
<organism evidence="2 3">
    <name type="scientific">Actinomycetospora endophytica</name>
    <dbReference type="NCBI Taxonomy" id="2291215"/>
    <lineage>
        <taxon>Bacteria</taxon>
        <taxon>Bacillati</taxon>
        <taxon>Actinomycetota</taxon>
        <taxon>Actinomycetes</taxon>
        <taxon>Pseudonocardiales</taxon>
        <taxon>Pseudonocardiaceae</taxon>
        <taxon>Actinomycetospora</taxon>
    </lineage>
</organism>
<dbReference type="Pfam" id="PF13830">
    <property type="entry name" value="DUF4192"/>
    <property type="match status" value="1"/>
</dbReference>
<gene>
    <name evidence="2" type="ORF">LQ327_28445</name>
</gene>
<comment type="caution">
    <text evidence="2">The sequence shown here is derived from an EMBL/GenBank/DDBJ whole genome shotgun (WGS) entry which is preliminary data.</text>
</comment>
<dbReference type="Proteomes" id="UP001199469">
    <property type="component" value="Unassembled WGS sequence"/>
</dbReference>
<sequence>MSSRKARRRIPPRRLPGPLPSRPSPGPDDEPVVVRVGTPPELVASLPAMLGFVPEESVVAMAMHRRGERGRVGGMARVDLPADDGSHDPAETDRLLAAALRDRLRRTGPDELMIVVVSDGVPGVRPPQADLVDALRASFAEVEVPVTGAVWTARVAVDAPWQCYDECACVGTLPDPTGMQAAAEVAGAGRITYGSRDEVEAALAPEAAASGRRRRGLIDDAYRAALTDRELSGIGAARRDLDAVRRAAAEVGNGGVLAEEEIARLAVALGDPRVRDIALGFAAGHDDAVAPDHARALWRVLMRAVPAPEVAEPATLVAFASLDDGGGATLTVALERAMGADPLHRLSRLLGSIVTAGIQPSEVREMVVGAATEATARLTA</sequence>
<feature type="region of interest" description="Disordered" evidence="1">
    <location>
        <begin position="1"/>
        <end position="31"/>
    </location>
</feature>